<evidence type="ECO:0000313" key="2">
    <source>
        <dbReference type="Proteomes" id="UP000187455"/>
    </source>
</evidence>
<dbReference type="EMBL" id="LSSL01007339">
    <property type="protein sequence ID" value="OLY78048.1"/>
    <property type="molecule type" value="Genomic_DNA"/>
</dbReference>
<protein>
    <submittedName>
        <fullName evidence="1">Uncharacterized protein</fullName>
    </submittedName>
</protein>
<gene>
    <name evidence="1" type="ORF">AYI68_g7915</name>
</gene>
<evidence type="ECO:0000313" key="1">
    <source>
        <dbReference type="EMBL" id="OLY78048.1"/>
    </source>
</evidence>
<organism evidence="1 2">
    <name type="scientific">Smittium mucronatum</name>
    <dbReference type="NCBI Taxonomy" id="133383"/>
    <lineage>
        <taxon>Eukaryota</taxon>
        <taxon>Fungi</taxon>
        <taxon>Fungi incertae sedis</taxon>
        <taxon>Zoopagomycota</taxon>
        <taxon>Kickxellomycotina</taxon>
        <taxon>Harpellomycetes</taxon>
        <taxon>Harpellales</taxon>
        <taxon>Legeriomycetaceae</taxon>
        <taxon>Smittium</taxon>
    </lineage>
</organism>
<reference evidence="1 2" key="1">
    <citation type="journal article" date="2016" name="Mol. Biol. Evol.">
        <title>Genome-Wide Survey of Gut Fungi (Harpellales) Reveals the First Horizontally Transferred Ubiquitin Gene from a Mosquito Host.</title>
        <authorList>
            <person name="Wang Y."/>
            <person name="White M.M."/>
            <person name="Kvist S."/>
            <person name="Moncalvo J.M."/>
        </authorList>
    </citation>
    <scope>NUCLEOTIDE SEQUENCE [LARGE SCALE GENOMIC DNA]</scope>
    <source>
        <strain evidence="1 2">ALG-7-W6</strain>
    </source>
</reference>
<accession>A0A1R0GMF5</accession>
<proteinExistence type="predicted"/>
<name>A0A1R0GMF5_9FUNG</name>
<comment type="caution">
    <text evidence="1">The sequence shown here is derived from an EMBL/GenBank/DDBJ whole genome shotgun (WGS) entry which is preliminary data.</text>
</comment>
<sequence length="86" mass="9914">MQYYLVYFAGFEVGSETAIFLFDELAEGRHYLNRPRKRTQTLSIVGPIKNLIDHSSNFFAGSEKIAHLIAQWGFRSVMLVQNFITL</sequence>
<keyword evidence="2" id="KW-1185">Reference proteome</keyword>
<dbReference type="Proteomes" id="UP000187455">
    <property type="component" value="Unassembled WGS sequence"/>
</dbReference>
<dbReference type="AlphaFoldDB" id="A0A1R0GMF5"/>